<dbReference type="InterPro" id="IPR036291">
    <property type="entry name" value="NAD(P)-bd_dom_sf"/>
</dbReference>
<dbReference type="AlphaFoldDB" id="A0A6L6XVB4"/>
<dbReference type="EC" id="4.2.1.47" evidence="4"/>
<evidence type="ECO:0000313" key="9">
    <source>
        <dbReference type="Proteomes" id="UP000473525"/>
    </source>
</evidence>
<dbReference type="InterPro" id="IPR016040">
    <property type="entry name" value="NAD(P)-bd_dom"/>
</dbReference>
<dbReference type="PANTHER" id="PTHR43715">
    <property type="entry name" value="GDP-MANNOSE 4,6-DEHYDRATASE"/>
    <property type="match status" value="1"/>
</dbReference>
<evidence type="ECO:0000313" key="8">
    <source>
        <dbReference type="EMBL" id="MVQ51331.1"/>
    </source>
</evidence>
<feature type="domain" description="NAD(P)-binding" evidence="7">
    <location>
        <begin position="11"/>
        <end position="316"/>
    </location>
</feature>
<evidence type="ECO:0000256" key="4">
    <source>
        <dbReference type="ARBA" id="ARBA00011989"/>
    </source>
</evidence>
<comment type="caution">
    <text evidence="8">The sequence shown here is derived from an EMBL/GenBank/DDBJ whole genome shotgun (WGS) entry which is preliminary data.</text>
</comment>
<comment type="cofactor">
    <cofactor evidence="2">
        <name>NADP(+)</name>
        <dbReference type="ChEBI" id="CHEBI:58349"/>
    </cofactor>
</comment>
<dbReference type="GO" id="GO:0042351">
    <property type="term" value="P:'de novo' GDP-L-fucose biosynthetic process"/>
    <property type="evidence" value="ECO:0007669"/>
    <property type="project" value="TreeGrafter"/>
</dbReference>
<accession>A0A6L6XVB4</accession>
<comment type="similarity">
    <text evidence="3">Belongs to the NAD(P)-dependent epimerase/dehydratase family. GDP-mannose 4,6-dehydratase subfamily.</text>
</comment>
<dbReference type="InterPro" id="IPR006368">
    <property type="entry name" value="GDP_Man_deHydtase"/>
</dbReference>
<reference evidence="8 9" key="1">
    <citation type="submission" date="2019-12" db="EMBL/GenBank/DDBJ databases">
        <authorList>
            <person name="Huq M.A."/>
        </authorList>
    </citation>
    <scope>NUCLEOTIDE SEQUENCE [LARGE SCALE GENOMIC DNA]</scope>
    <source>
        <strain evidence="8 9">MAH-18</strain>
    </source>
</reference>
<gene>
    <name evidence="8" type="ORF">GON03_19295</name>
</gene>
<comment type="function">
    <text evidence="6">Catalyzes the conversion of GDP-D-mannose to GDP-4-dehydro-6-deoxy-D-mannose.</text>
</comment>
<dbReference type="CDD" id="cd05260">
    <property type="entry name" value="GDP_MD_SDR_e"/>
    <property type="match status" value="1"/>
</dbReference>
<comment type="catalytic activity">
    <reaction evidence="1">
        <text>GDP-alpha-D-mannose = GDP-4-dehydro-alpha-D-rhamnose + H2O</text>
        <dbReference type="Rhea" id="RHEA:23820"/>
        <dbReference type="ChEBI" id="CHEBI:15377"/>
        <dbReference type="ChEBI" id="CHEBI:57527"/>
        <dbReference type="ChEBI" id="CHEBI:57964"/>
        <dbReference type="EC" id="4.2.1.47"/>
    </reaction>
</comment>
<dbReference type="Gene3D" id="3.40.50.720">
    <property type="entry name" value="NAD(P)-binding Rossmann-like Domain"/>
    <property type="match status" value="1"/>
</dbReference>
<dbReference type="SUPFAM" id="SSF51735">
    <property type="entry name" value="NAD(P)-binding Rossmann-fold domains"/>
    <property type="match status" value="1"/>
</dbReference>
<dbReference type="Pfam" id="PF16363">
    <property type="entry name" value="GDP_Man_Dehyd"/>
    <property type="match status" value="1"/>
</dbReference>
<evidence type="ECO:0000256" key="2">
    <source>
        <dbReference type="ARBA" id="ARBA00001937"/>
    </source>
</evidence>
<sequence length="336" mass="36975">MTDQHPRYRALLTGVTGQDGWYLARRLLAEGQEVHGIVRDESVVDSISAELPGLQIHVADLRDNDSLLRALDAAAPDRLFNLAGSTSVARSWEAPVETADTIGIGAVRLLAAAWEQQERTGREIRFLQASSAEVFGDPATAPQSERTPRNPITPYGAAKDFAHTMVQVYRHRGLYATAAILYNHESPRRPTTFVARKITAAVAAIARGRLDHLSLGNMDALRDWGYAPDYVDAMMRILDAPEPHDYIVATGNAHSVRDFLREAFAVVGIDDWESYVSVDPNLYRPADPRALVGDAARLRELGWEPTVSFSELVRTMVQADLDELEATPALDGEVHA</sequence>
<dbReference type="Gene3D" id="3.90.25.10">
    <property type="entry name" value="UDP-galactose 4-epimerase, domain 1"/>
    <property type="match status" value="1"/>
</dbReference>
<dbReference type="RefSeq" id="WP_181644582.1">
    <property type="nucleotide sequence ID" value="NZ_WSEK01000005.1"/>
</dbReference>
<keyword evidence="5" id="KW-0456">Lyase</keyword>
<protein>
    <recommendedName>
        <fullName evidence="4">GDP-mannose 4,6-dehydratase</fullName>
        <ecNumber evidence="4">4.2.1.47</ecNumber>
    </recommendedName>
</protein>
<keyword evidence="9" id="KW-1185">Reference proteome</keyword>
<organism evidence="8 9">
    <name type="scientific">Nocardioides agri</name>
    <dbReference type="NCBI Taxonomy" id="2682843"/>
    <lineage>
        <taxon>Bacteria</taxon>
        <taxon>Bacillati</taxon>
        <taxon>Actinomycetota</taxon>
        <taxon>Actinomycetes</taxon>
        <taxon>Propionibacteriales</taxon>
        <taxon>Nocardioidaceae</taxon>
        <taxon>Nocardioides</taxon>
    </lineage>
</organism>
<name>A0A6L6XVB4_9ACTN</name>
<evidence type="ECO:0000256" key="6">
    <source>
        <dbReference type="ARBA" id="ARBA00059383"/>
    </source>
</evidence>
<evidence type="ECO:0000259" key="7">
    <source>
        <dbReference type="Pfam" id="PF16363"/>
    </source>
</evidence>
<evidence type="ECO:0000256" key="3">
    <source>
        <dbReference type="ARBA" id="ARBA00009263"/>
    </source>
</evidence>
<dbReference type="FunFam" id="3.40.50.720:FF:000924">
    <property type="entry name" value="GDP-mannose 4,6 dehydratase"/>
    <property type="match status" value="1"/>
</dbReference>
<evidence type="ECO:0000256" key="5">
    <source>
        <dbReference type="ARBA" id="ARBA00023239"/>
    </source>
</evidence>
<dbReference type="EMBL" id="WSEK01000005">
    <property type="protein sequence ID" value="MVQ51331.1"/>
    <property type="molecule type" value="Genomic_DNA"/>
</dbReference>
<evidence type="ECO:0000256" key="1">
    <source>
        <dbReference type="ARBA" id="ARBA00000188"/>
    </source>
</evidence>
<dbReference type="Proteomes" id="UP000473525">
    <property type="component" value="Unassembled WGS sequence"/>
</dbReference>
<dbReference type="GO" id="GO:0008446">
    <property type="term" value="F:GDP-mannose 4,6-dehydratase activity"/>
    <property type="evidence" value="ECO:0007669"/>
    <property type="project" value="UniProtKB-EC"/>
</dbReference>
<proteinExistence type="inferred from homology"/>
<dbReference type="PANTHER" id="PTHR43715:SF1">
    <property type="entry name" value="GDP-MANNOSE 4,6 DEHYDRATASE"/>
    <property type="match status" value="1"/>
</dbReference>